<dbReference type="GO" id="GO:0005886">
    <property type="term" value="C:plasma membrane"/>
    <property type="evidence" value="ECO:0007669"/>
    <property type="project" value="TreeGrafter"/>
</dbReference>
<accession>A0A7S1C0W4</accession>
<keyword evidence="4 9" id="KW-1133">Transmembrane helix</keyword>
<dbReference type="SUPFAM" id="SSF81324">
    <property type="entry name" value="Voltage-gated potassium channels"/>
    <property type="match status" value="1"/>
</dbReference>
<evidence type="ECO:0000256" key="2">
    <source>
        <dbReference type="ARBA" id="ARBA00022448"/>
    </source>
</evidence>
<keyword evidence="3 9" id="KW-0812">Transmembrane</keyword>
<dbReference type="Pfam" id="PF07885">
    <property type="entry name" value="Ion_trans_2"/>
    <property type="match status" value="1"/>
</dbReference>
<proteinExistence type="predicted"/>
<dbReference type="PANTHER" id="PTHR11003">
    <property type="entry name" value="POTASSIUM CHANNEL, SUBFAMILY K"/>
    <property type="match status" value="1"/>
</dbReference>
<dbReference type="InterPro" id="IPR013099">
    <property type="entry name" value="K_chnl_dom"/>
</dbReference>
<feature type="domain" description="Potassium channel" evidence="10">
    <location>
        <begin position="45"/>
        <end position="111"/>
    </location>
</feature>
<feature type="transmembrane region" description="Helical" evidence="9">
    <location>
        <begin position="86"/>
        <end position="106"/>
    </location>
</feature>
<dbReference type="AlphaFoldDB" id="A0A7S1C0W4"/>
<dbReference type="GO" id="GO:0030322">
    <property type="term" value="P:stabilization of membrane potential"/>
    <property type="evidence" value="ECO:0007669"/>
    <property type="project" value="TreeGrafter"/>
</dbReference>
<dbReference type="EMBL" id="HBFR01043033">
    <property type="protein sequence ID" value="CAD8904271.1"/>
    <property type="molecule type" value="Transcribed_RNA"/>
</dbReference>
<dbReference type="InterPro" id="IPR003280">
    <property type="entry name" value="2pore_dom_K_chnl"/>
</dbReference>
<keyword evidence="6 9" id="KW-0472">Membrane</keyword>
<comment type="subcellular location">
    <subcellularLocation>
        <location evidence="1">Membrane</location>
        <topology evidence="1">Multi-pass membrane protein</topology>
    </subcellularLocation>
</comment>
<dbReference type="GO" id="GO:0022841">
    <property type="term" value="F:potassium ion leak channel activity"/>
    <property type="evidence" value="ECO:0007669"/>
    <property type="project" value="TreeGrafter"/>
</dbReference>
<protein>
    <recommendedName>
        <fullName evidence="10">Potassium channel domain-containing protein</fullName>
    </recommendedName>
</protein>
<evidence type="ECO:0000256" key="4">
    <source>
        <dbReference type="ARBA" id="ARBA00022989"/>
    </source>
</evidence>
<evidence type="ECO:0000256" key="8">
    <source>
        <dbReference type="SAM" id="MobiDB-lite"/>
    </source>
</evidence>
<organism evidence="11">
    <name type="scientific">Corethron hystrix</name>
    <dbReference type="NCBI Taxonomy" id="216773"/>
    <lineage>
        <taxon>Eukaryota</taxon>
        <taxon>Sar</taxon>
        <taxon>Stramenopiles</taxon>
        <taxon>Ochrophyta</taxon>
        <taxon>Bacillariophyta</taxon>
        <taxon>Coscinodiscophyceae</taxon>
        <taxon>Corethrophycidae</taxon>
        <taxon>Corethrales</taxon>
        <taxon>Corethraceae</taxon>
        <taxon>Corethron</taxon>
    </lineage>
</organism>
<keyword evidence="7" id="KW-0407">Ion channel</keyword>
<sequence>MTNNQKKRSKKSLQFCLVFWRNFKHFLQESRTGRCLYIMLPLFGLVAVGATVFGLIEGLGFVDSVYWAVVTLSTVGYGDYYPTQLASKWFCVCYLPLALFFLSFYISHIATLHMFMHTLNISRLEAKLREKIKNREGSESLGDDKFLTNESTHENSMLMIPKSLSGESSPPVSPRGSRRLKVQRLKRLSLNNENFEEFMSEDDGDLRKNINKKPSVSSMRDVINSVKSDTFSAYNFDVEVSHNNDLETESGFLVARKGTVLSSTNSDGPLMKPADDGKGSKPSFALRAIVQERMAYIIANDVAGYQDSVTIKENTLSIEISNLKQTCEKWFIPRRARKAFRAVAFEALFFVGEHGLITRGAAALFDLSPIEFHALFAPLIAAMGSSRTVETWLATTNLLAEVETKRLTQSIRNEEETMDLDLQQDYMTESSASMKDTVGLPFSQSTVNRHTSDQGSSSTFSRPAFKSSHSVSLRRVYM</sequence>
<name>A0A7S1C0W4_9STRA</name>
<dbReference type="GO" id="GO:0015271">
    <property type="term" value="F:outward rectifier potassium channel activity"/>
    <property type="evidence" value="ECO:0007669"/>
    <property type="project" value="TreeGrafter"/>
</dbReference>
<feature type="region of interest" description="Disordered" evidence="8">
    <location>
        <begin position="443"/>
        <end position="464"/>
    </location>
</feature>
<gene>
    <name evidence="11" type="ORF">CHYS00102_LOCUS31491</name>
</gene>
<evidence type="ECO:0000256" key="6">
    <source>
        <dbReference type="ARBA" id="ARBA00023136"/>
    </source>
</evidence>
<keyword evidence="2" id="KW-0813">Transport</keyword>
<evidence type="ECO:0000256" key="1">
    <source>
        <dbReference type="ARBA" id="ARBA00004141"/>
    </source>
</evidence>
<evidence type="ECO:0000313" key="11">
    <source>
        <dbReference type="EMBL" id="CAD8904271.1"/>
    </source>
</evidence>
<dbReference type="PANTHER" id="PTHR11003:SF291">
    <property type="entry name" value="IP11374P"/>
    <property type="match status" value="1"/>
</dbReference>
<dbReference type="Gene3D" id="1.10.287.70">
    <property type="match status" value="1"/>
</dbReference>
<evidence type="ECO:0000259" key="10">
    <source>
        <dbReference type="Pfam" id="PF07885"/>
    </source>
</evidence>
<feature type="transmembrane region" description="Helical" evidence="9">
    <location>
        <begin position="35"/>
        <end position="56"/>
    </location>
</feature>
<evidence type="ECO:0000256" key="9">
    <source>
        <dbReference type="SAM" id="Phobius"/>
    </source>
</evidence>
<evidence type="ECO:0000256" key="5">
    <source>
        <dbReference type="ARBA" id="ARBA00023065"/>
    </source>
</evidence>
<evidence type="ECO:0000256" key="7">
    <source>
        <dbReference type="ARBA" id="ARBA00023303"/>
    </source>
</evidence>
<reference evidence="11" key="1">
    <citation type="submission" date="2021-01" db="EMBL/GenBank/DDBJ databases">
        <authorList>
            <person name="Corre E."/>
            <person name="Pelletier E."/>
            <person name="Niang G."/>
            <person name="Scheremetjew M."/>
            <person name="Finn R."/>
            <person name="Kale V."/>
            <person name="Holt S."/>
            <person name="Cochrane G."/>
            <person name="Meng A."/>
            <person name="Brown T."/>
            <person name="Cohen L."/>
        </authorList>
    </citation>
    <scope>NUCLEOTIDE SEQUENCE</scope>
    <source>
        <strain evidence="11">308</strain>
    </source>
</reference>
<keyword evidence="5" id="KW-0406">Ion transport</keyword>
<evidence type="ECO:0000256" key="3">
    <source>
        <dbReference type="ARBA" id="ARBA00022692"/>
    </source>
</evidence>